<dbReference type="KEGG" id="cpae:CPAST_c33700"/>
<protein>
    <submittedName>
        <fullName evidence="5">Nitrate/sulfonate/bicarbonate ABC transporter ATPase</fullName>
    </submittedName>
    <submittedName>
        <fullName evidence="6">Taurine-transporting ATPase</fullName>
        <ecNumber evidence="6">3.6.3.36</ecNumber>
    </submittedName>
</protein>
<keyword evidence="2" id="KW-0547">Nucleotide-binding</keyword>
<evidence type="ECO:0000259" key="4">
    <source>
        <dbReference type="PROSITE" id="PS50893"/>
    </source>
</evidence>
<dbReference type="PROSITE" id="PS50893">
    <property type="entry name" value="ABC_TRANSPORTER_2"/>
    <property type="match status" value="1"/>
</dbReference>
<dbReference type="EMBL" id="JPGY02000001">
    <property type="protein sequence ID" value="KRU14551.1"/>
    <property type="molecule type" value="Genomic_DNA"/>
</dbReference>
<keyword evidence="6" id="KW-0378">Hydrolase</keyword>
<reference evidence="6 7" key="3">
    <citation type="journal article" name="Genome Announc.">
        <title>Improved Draft Genome Sequence of Clostridium pasteurianum Strain ATCC 6013 (DSM 525) Using a Hybrid Next-Generation Sequencing Approach.</title>
        <authorList>
            <person name="Pyne M.E."/>
            <person name="Utturkar S."/>
            <person name="Brown S.D."/>
            <person name="Moo-Young M."/>
            <person name="Chung D.A."/>
            <person name="Chou C.P."/>
        </authorList>
    </citation>
    <scope>NUCLEOTIDE SEQUENCE [LARGE SCALE GENOMIC DNA]</scope>
    <source>
        <strain evidence="6 7">ATCC 6013</strain>
    </source>
</reference>
<proteinExistence type="predicted"/>
<sequence>MSGENTVLKENVFVNEKEKRTGVHNNVNSKKNKKEIKILAKNITRTFTVKNRGEKGVKEFTAIKDINLEIREGEFITIVGPSGCGKSTFLDILSGLSKPTSGELYIDGKLVTGPALDRGIVLQGYALFPWRNVRKNIEYGLELKKVPKKERKEISQEFIDLVGLNGFEDRYIHELSGGMRQRVAIARSLAYNPSVLLMDEPFAAVDAQTRETMQEELLRIWEKTNKTIIFITHSIDEAIFLADRVVVLSANPGMVKEIIDIDLPRPRKLGDVKNSPDFNWLSHKVWELLHNVEGNEKTKVINENRDIAEEISPTVDL</sequence>
<dbReference type="Proteomes" id="UP000028042">
    <property type="component" value="Unassembled WGS sequence"/>
</dbReference>
<name>A0A0H3J5Z2_CLOPA</name>
<evidence type="ECO:0000313" key="6">
    <source>
        <dbReference type="EMBL" id="KRU14551.1"/>
    </source>
</evidence>
<reference evidence="6" key="2">
    <citation type="submission" date="2015-10" db="EMBL/GenBank/DDBJ databases">
        <title>Improved Draft Genome Sequence of Clostridium pasteurianum Strain ATCC 6013 (DSM 525) Using a Hybrid Next-Generation Sequencing Approach.</title>
        <authorList>
            <person name="Pyne M.E."/>
            <person name="Utturkar S.M."/>
            <person name="Brown S.D."/>
            <person name="Moo-Young M."/>
            <person name="Chung D.A."/>
            <person name="Chou P.C."/>
        </authorList>
    </citation>
    <scope>NUCLEOTIDE SEQUENCE</scope>
    <source>
        <strain evidence="6">ATCC 6013</strain>
    </source>
</reference>
<organism evidence="5 8">
    <name type="scientific">Clostridium pasteurianum DSM 525 = ATCC 6013</name>
    <dbReference type="NCBI Taxonomy" id="1262449"/>
    <lineage>
        <taxon>Bacteria</taxon>
        <taxon>Bacillati</taxon>
        <taxon>Bacillota</taxon>
        <taxon>Clostridia</taxon>
        <taxon>Eubacteriales</taxon>
        <taxon>Clostridiaceae</taxon>
        <taxon>Clostridium</taxon>
    </lineage>
</organism>
<reference evidence="5 8" key="1">
    <citation type="journal article" date="2015" name="Genome Announc.">
        <title>Complete Genome Sequence of the Nitrogen-Fixing and Solvent-Producing Clostridium pasteurianum DSM 525.</title>
        <authorList>
            <person name="Poehlein A."/>
            <person name="Grosse-Honebrink A."/>
            <person name="Zhang Y."/>
            <person name="Minton N.P."/>
            <person name="Daniel R."/>
        </authorList>
    </citation>
    <scope>NUCLEOTIDE SEQUENCE [LARGE SCALE GENOMIC DNA]</scope>
    <source>
        <strain evidence="5">DSM 525</strain>
        <strain evidence="8">DSM 525 / ATCC 6013</strain>
    </source>
</reference>
<feature type="domain" description="ABC transporter" evidence="4">
    <location>
        <begin position="38"/>
        <end position="275"/>
    </location>
</feature>
<dbReference type="InterPro" id="IPR050166">
    <property type="entry name" value="ABC_transporter_ATP-bind"/>
</dbReference>
<evidence type="ECO:0000313" key="5">
    <source>
        <dbReference type="EMBL" id="AJA53424.1"/>
    </source>
</evidence>
<dbReference type="Proteomes" id="UP000030905">
    <property type="component" value="Chromosome"/>
</dbReference>
<dbReference type="Pfam" id="PF00005">
    <property type="entry name" value="ABC_tran"/>
    <property type="match status" value="1"/>
</dbReference>
<dbReference type="InterPro" id="IPR017871">
    <property type="entry name" value="ABC_transporter-like_CS"/>
</dbReference>
<dbReference type="InterPro" id="IPR003439">
    <property type="entry name" value="ABC_transporter-like_ATP-bd"/>
</dbReference>
<dbReference type="KEGG" id="cpat:CLPA_c33700"/>
<dbReference type="RefSeq" id="WP_003446459.1">
    <property type="nucleotide sequence ID" value="NZ_ANZB01000011.1"/>
</dbReference>
<dbReference type="InterPro" id="IPR027417">
    <property type="entry name" value="P-loop_NTPase"/>
</dbReference>
<accession>A0A0H3J5Z2</accession>
<dbReference type="CDD" id="cd03293">
    <property type="entry name" value="ABC_NrtD_SsuB_transporters"/>
    <property type="match status" value="1"/>
</dbReference>
<dbReference type="GeneID" id="93075474"/>
<evidence type="ECO:0000256" key="2">
    <source>
        <dbReference type="ARBA" id="ARBA00022741"/>
    </source>
</evidence>
<evidence type="ECO:0000256" key="1">
    <source>
        <dbReference type="ARBA" id="ARBA00022448"/>
    </source>
</evidence>
<keyword evidence="1" id="KW-0813">Transport</keyword>
<dbReference type="PANTHER" id="PTHR42788:SF13">
    <property type="entry name" value="ALIPHATIC SULFONATES IMPORT ATP-BINDING PROTEIN SSUB"/>
    <property type="match status" value="1"/>
</dbReference>
<evidence type="ECO:0000313" key="7">
    <source>
        <dbReference type="Proteomes" id="UP000028042"/>
    </source>
</evidence>
<dbReference type="SUPFAM" id="SSF52540">
    <property type="entry name" value="P-loop containing nucleoside triphosphate hydrolases"/>
    <property type="match status" value="1"/>
</dbReference>
<dbReference type="AlphaFoldDB" id="A0A0H3J5Z2"/>
<evidence type="ECO:0000313" key="8">
    <source>
        <dbReference type="Proteomes" id="UP000030905"/>
    </source>
</evidence>
<dbReference type="GO" id="GO:0016887">
    <property type="term" value="F:ATP hydrolysis activity"/>
    <property type="evidence" value="ECO:0007669"/>
    <property type="project" value="InterPro"/>
</dbReference>
<dbReference type="eggNOG" id="COG1116">
    <property type="taxonomic scope" value="Bacteria"/>
</dbReference>
<dbReference type="PROSITE" id="PS00211">
    <property type="entry name" value="ABC_TRANSPORTER_1"/>
    <property type="match status" value="1"/>
</dbReference>
<keyword evidence="8" id="KW-1185">Reference proteome</keyword>
<dbReference type="Gene3D" id="3.40.50.300">
    <property type="entry name" value="P-loop containing nucleotide triphosphate hydrolases"/>
    <property type="match status" value="1"/>
</dbReference>
<evidence type="ECO:0000256" key="3">
    <source>
        <dbReference type="ARBA" id="ARBA00022840"/>
    </source>
</evidence>
<dbReference type="SMART" id="SM00382">
    <property type="entry name" value="AAA"/>
    <property type="match status" value="1"/>
</dbReference>
<dbReference type="GO" id="GO:0005524">
    <property type="term" value="F:ATP binding"/>
    <property type="evidence" value="ECO:0007669"/>
    <property type="project" value="UniProtKB-KW"/>
</dbReference>
<dbReference type="EC" id="3.6.3.36" evidence="6"/>
<dbReference type="InterPro" id="IPR003593">
    <property type="entry name" value="AAA+_ATPase"/>
</dbReference>
<keyword evidence="3" id="KW-0067">ATP-binding</keyword>
<dbReference type="PANTHER" id="PTHR42788">
    <property type="entry name" value="TAURINE IMPORT ATP-BINDING PROTEIN-RELATED"/>
    <property type="match status" value="1"/>
</dbReference>
<dbReference type="PATRIC" id="fig|1262449.3.peg.2989"/>
<gene>
    <name evidence="5" type="ORF">CLPA_c33700</name>
    <name evidence="6" type="ORF">CP6013_03810</name>
</gene>
<dbReference type="EMBL" id="CP009268">
    <property type="protein sequence ID" value="AJA53424.1"/>
    <property type="molecule type" value="Genomic_DNA"/>
</dbReference>